<feature type="chain" id="PRO_5041676706" description="Cuticle protein" evidence="1">
    <location>
        <begin position="21"/>
        <end position="132"/>
    </location>
</feature>
<protein>
    <recommendedName>
        <fullName evidence="4">Cuticle protein</fullName>
    </recommendedName>
</protein>
<keyword evidence="3" id="KW-1185">Reference proteome</keyword>
<sequence>MSFQFTAFMMVGLIATTVSSDYRESSYDSGRRYDYAPKPVTYGLGASRPASYGYAAARPAVYGYEEAYPVKRFDQKIKYKFDYYDNDNDLQTDTDLYYNDYHKMANKANYGHQNQLGYGTAPSGDNIVTSYW</sequence>
<name>A0AA88I152_ARTSF</name>
<comment type="caution">
    <text evidence="2">The sequence shown here is derived from an EMBL/GenBank/DDBJ whole genome shotgun (WGS) entry which is preliminary data.</text>
</comment>
<accession>A0AA88I152</accession>
<gene>
    <name evidence="2" type="ORF">QYM36_005252</name>
</gene>
<evidence type="ECO:0000256" key="1">
    <source>
        <dbReference type="SAM" id="SignalP"/>
    </source>
</evidence>
<feature type="signal peptide" evidence="1">
    <location>
        <begin position="1"/>
        <end position="20"/>
    </location>
</feature>
<dbReference type="AlphaFoldDB" id="A0AA88I152"/>
<dbReference type="EMBL" id="JAVRJZ010000008">
    <property type="protein sequence ID" value="KAK2719705.1"/>
    <property type="molecule type" value="Genomic_DNA"/>
</dbReference>
<evidence type="ECO:0008006" key="4">
    <source>
        <dbReference type="Google" id="ProtNLM"/>
    </source>
</evidence>
<evidence type="ECO:0000313" key="2">
    <source>
        <dbReference type="EMBL" id="KAK2719705.1"/>
    </source>
</evidence>
<proteinExistence type="predicted"/>
<organism evidence="2 3">
    <name type="scientific">Artemia franciscana</name>
    <name type="common">Brine shrimp</name>
    <name type="synonym">Artemia sanfranciscana</name>
    <dbReference type="NCBI Taxonomy" id="6661"/>
    <lineage>
        <taxon>Eukaryota</taxon>
        <taxon>Metazoa</taxon>
        <taxon>Ecdysozoa</taxon>
        <taxon>Arthropoda</taxon>
        <taxon>Crustacea</taxon>
        <taxon>Branchiopoda</taxon>
        <taxon>Anostraca</taxon>
        <taxon>Artemiidae</taxon>
        <taxon>Artemia</taxon>
    </lineage>
</organism>
<evidence type="ECO:0000313" key="3">
    <source>
        <dbReference type="Proteomes" id="UP001187531"/>
    </source>
</evidence>
<keyword evidence="1" id="KW-0732">Signal</keyword>
<reference evidence="2" key="1">
    <citation type="submission" date="2023-07" db="EMBL/GenBank/DDBJ databases">
        <title>Chromosome-level genome assembly of Artemia franciscana.</title>
        <authorList>
            <person name="Jo E."/>
        </authorList>
    </citation>
    <scope>NUCLEOTIDE SEQUENCE</scope>
    <source>
        <tissue evidence="2">Whole body</tissue>
    </source>
</reference>
<dbReference type="Proteomes" id="UP001187531">
    <property type="component" value="Unassembled WGS sequence"/>
</dbReference>